<sequence>MIPVQKVLVRYTVTAGVLEYAVPFALYGTGDVNVSWAAAGDKETQTTLAPGSDYSVTVFRDMTGGKVTLADGKVPAGATLAIESAVPLTQELDLSNTATVDTEATEGQLDRMVQMIQQLGDGLSRAVKVNATDSSTPEELLASLYRARDIARDAAEAATDSEQAAEGSEQAAATSASRAAASEQAAAGHEQAAR</sequence>
<evidence type="ECO:0000256" key="1">
    <source>
        <dbReference type="SAM" id="MobiDB-lite"/>
    </source>
</evidence>
<protein>
    <submittedName>
        <fullName evidence="2">Uncharacterized protein</fullName>
    </submittedName>
</protein>
<dbReference type="Proteomes" id="UP000003676">
    <property type="component" value="Unassembled WGS sequence"/>
</dbReference>
<dbReference type="EMBL" id="ABXU01000030">
    <property type="protein sequence ID" value="EEB33769.1"/>
    <property type="molecule type" value="Genomic_DNA"/>
</dbReference>
<reference evidence="2 3" key="1">
    <citation type="submission" date="2008-10" db="EMBL/GenBank/DDBJ databases">
        <title>Draft genome sequence of Desulvovibrio piger (ATCC 29098).</title>
        <authorList>
            <person name="Sudarsanam P."/>
            <person name="Ley R."/>
            <person name="Guruge J."/>
            <person name="Turnbaugh P.J."/>
            <person name="Mahowald M."/>
            <person name="Liep D."/>
            <person name="Gordon J."/>
        </authorList>
    </citation>
    <scope>NUCLEOTIDE SEQUENCE [LARGE SCALE GENOMIC DNA]</scope>
    <source>
        <strain evidence="2 3">ATCC 29098</strain>
    </source>
</reference>
<feature type="compositionally biased region" description="Low complexity" evidence="1">
    <location>
        <begin position="156"/>
        <end position="194"/>
    </location>
</feature>
<gene>
    <name evidence="2" type="ORF">DESPIG_01284</name>
</gene>
<name>B6WT79_9BACT</name>
<dbReference type="eggNOG" id="COG4675">
    <property type="taxonomic scope" value="Bacteria"/>
</dbReference>
<proteinExistence type="predicted"/>
<comment type="caution">
    <text evidence="2">The sequence shown here is derived from an EMBL/GenBank/DDBJ whole genome shotgun (WGS) entry which is preliminary data.</text>
</comment>
<reference evidence="2 3" key="2">
    <citation type="submission" date="2008-10" db="EMBL/GenBank/DDBJ databases">
        <authorList>
            <person name="Fulton L."/>
            <person name="Clifton S."/>
            <person name="Fulton B."/>
            <person name="Xu J."/>
            <person name="Minx P."/>
            <person name="Pepin K.H."/>
            <person name="Johnson M."/>
            <person name="Bhonagiri V."/>
            <person name="Nash W.E."/>
            <person name="Mardis E.R."/>
            <person name="Wilson R.K."/>
        </authorList>
    </citation>
    <scope>NUCLEOTIDE SEQUENCE [LARGE SCALE GENOMIC DNA]</scope>
    <source>
        <strain evidence="2 3">ATCC 29098</strain>
    </source>
</reference>
<feature type="region of interest" description="Disordered" evidence="1">
    <location>
        <begin position="153"/>
        <end position="194"/>
    </location>
</feature>
<dbReference type="HOGENOM" id="CLU_1405196_0_0_7"/>
<evidence type="ECO:0000313" key="3">
    <source>
        <dbReference type="Proteomes" id="UP000003676"/>
    </source>
</evidence>
<organism evidence="2 3">
    <name type="scientific">Desulfovibrio piger ATCC 29098</name>
    <dbReference type="NCBI Taxonomy" id="411464"/>
    <lineage>
        <taxon>Bacteria</taxon>
        <taxon>Pseudomonadati</taxon>
        <taxon>Thermodesulfobacteriota</taxon>
        <taxon>Desulfovibrionia</taxon>
        <taxon>Desulfovibrionales</taxon>
        <taxon>Desulfovibrionaceae</taxon>
        <taxon>Desulfovibrio</taxon>
    </lineage>
</organism>
<evidence type="ECO:0000313" key="2">
    <source>
        <dbReference type="EMBL" id="EEB33769.1"/>
    </source>
</evidence>
<dbReference type="RefSeq" id="WP_006005881.1">
    <property type="nucleotide sequence ID" value="NZ_DS996355.1"/>
</dbReference>
<accession>B6WT79</accession>
<dbReference type="AlphaFoldDB" id="B6WT79"/>
<feature type="non-terminal residue" evidence="2">
    <location>
        <position position="194"/>
    </location>
</feature>